<keyword evidence="1 4" id="KW-0597">Phosphoprotein</keyword>
<dbReference type="SUPFAM" id="SSF52172">
    <property type="entry name" value="CheY-like"/>
    <property type="match status" value="1"/>
</dbReference>
<name>A0A7H0FY83_9GAMM</name>
<dbReference type="GO" id="GO:0004672">
    <property type="term" value="F:protein kinase activity"/>
    <property type="evidence" value="ECO:0007669"/>
    <property type="project" value="UniProtKB-ARBA"/>
</dbReference>
<evidence type="ECO:0000313" key="8">
    <source>
        <dbReference type="Proteomes" id="UP000516018"/>
    </source>
</evidence>
<organism evidence="7 8">
    <name type="scientific">Agrilutibacter terrestris</name>
    <dbReference type="NCBI Taxonomy" id="2865112"/>
    <lineage>
        <taxon>Bacteria</taxon>
        <taxon>Pseudomonadati</taxon>
        <taxon>Pseudomonadota</taxon>
        <taxon>Gammaproteobacteria</taxon>
        <taxon>Lysobacterales</taxon>
        <taxon>Lysobacteraceae</taxon>
        <taxon>Agrilutibacter</taxon>
    </lineage>
</organism>
<dbReference type="Gene3D" id="1.20.120.160">
    <property type="entry name" value="HPT domain"/>
    <property type="match status" value="1"/>
</dbReference>
<dbReference type="PANTHER" id="PTHR44591">
    <property type="entry name" value="STRESS RESPONSE REGULATOR PROTEIN 1"/>
    <property type="match status" value="1"/>
</dbReference>
<dbReference type="Pfam" id="PF00072">
    <property type="entry name" value="Response_reg"/>
    <property type="match status" value="1"/>
</dbReference>
<dbReference type="EMBL" id="CP060820">
    <property type="protein sequence ID" value="QNP40999.1"/>
    <property type="molecule type" value="Genomic_DNA"/>
</dbReference>
<dbReference type="SMART" id="SM00448">
    <property type="entry name" value="REC"/>
    <property type="match status" value="1"/>
</dbReference>
<evidence type="ECO:0000256" key="1">
    <source>
        <dbReference type="ARBA" id="ARBA00022553"/>
    </source>
</evidence>
<feature type="modified residue" description="Phosphohistidine" evidence="3">
    <location>
        <position position="185"/>
    </location>
</feature>
<dbReference type="InterPro" id="IPR008207">
    <property type="entry name" value="Sig_transdc_His_kin_Hpt_dom"/>
</dbReference>
<dbReference type="InterPro" id="IPR011006">
    <property type="entry name" value="CheY-like_superfamily"/>
</dbReference>
<dbReference type="InterPro" id="IPR036641">
    <property type="entry name" value="HPT_dom_sf"/>
</dbReference>
<accession>A0A7H0FY83</accession>
<dbReference type="Pfam" id="PF01627">
    <property type="entry name" value="Hpt"/>
    <property type="match status" value="1"/>
</dbReference>
<dbReference type="PROSITE" id="PS50110">
    <property type="entry name" value="RESPONSE_REGULATORY"/>
    <property type="match status" value="1"/>
</dbReference>
<dbReference type="SUPFAM" id="SSF47226">
    <property type="entry name" value="Histidine-containing phosphotransfer domain, HPT domain"/>
    <property type="match status" value="1"/>
</dbReference>
<evidence type="ECO:0000259" key="6">
    <source>
        <dbReference type="PROSITE" id="PS50894"/>
    </source>
</evidence>
<feature type="domain" description="Response regulatory" evidence="5">
    <location>
        <begin position="6"/>
        <end position="120"/>
    </location>
</feature>
<dbReference type="RefSeq" id="WP_187712436.1">
    <property type="nucleotide sequence ID" value="NZ_CP060820.1"/>
</dbReference>
<keyword evidence="8" id="KW-1185">Reference proteome</keyword>
<evidence type="ECO:0000256" key="3">
    <source>
        <dbReference type="PROSITE-ProRule" id="PRU00110"/>
    </source>
</evidence>
<dbReference type="InterPro" id="IPR050595">
    <property type="entry name" value="Bact_response_regulator"/>
</dbReference>
<evidence type="ECO:0000256" key="2">
    <source>
        <dbReference type="ARBA" id="ARBA00023012"/>
    </source>
</evidence>
<reference evidence="7 8" key="1">
    <citation type="submission" date="2020-08" db="EMBL/GenBank/DDBJ databases">
        <title>Lysobacter sp. II4 sp. nov., isolated from soil.</title>
        <authorList>
            <person name="Woo C.Y."/>
            <person name="Kim J."/>
        </authorList>
    </citation>
    <scope>NUCLEOTIDE SEQUENCE [LARGE SCALE GENOMIC DNA]</scope>
    <source>
        <strain evidence="7 8">II4</strain>
    </source>
</reference>
<dbReference type="Proteomes" id="UP000516018">
    <property type="component" value="Chromosome"/>
</dbReference>
<dbReference type="InterPro" id="IPR001789">
    <property type="entry name" value="Sig_transdc_resp-reg_receiver"/>
</dbReference>
<dbReference type="Gene3D" id="3.40.50.2300">
    <property type="match status" value="1"/>
</dbReference>
<feature type="domain" description="HPt" evidence="6">
    <location>
        <begin position="146"/>
        <end position="237"/>
    </location>
</feature>
<evidence type="ECO:0000256" key="4">
    <source>
        <dbReference type="PROSITE-ProRule" id="PRU00169"/>
    </source>
</evidence>
<protein>
    <submittedName>
        <fullName evidence="7">Response regulator</fullName>
    </submittedName>
</protein>
<dbReference type="CDD" id="cd00156">
    <property type="entry name" value="REC"/>
    <property type="match status" value="1"/>
</dbReference>
<dbReference type="KEGG" id="lsx:H8B22_01770"/>
<evidence type="ECO:0000313" key="7">
    <source>
        <dbReference type="EMBL" id="QNP40999.1"/>
    </source>
</evidence>
<dbReference type="GO" id="GO:0000160">
    <property type="term" value="P:phosphorelay signal transduction system"/>
    <property type="evidence" value="ECO:0007669"/>
    <property type="project" value="UniProtKB-KW"/>
</dbReference>
<sequence length="237" mass="24975">MTSAPRVLLVEDDPVSRAFLTVAVQALPATVDAADSMAAAIALAAAGPYDLWLIDANLPDGSGAQLLARLRGRDATPPALAHTATADADTRQALLGAGFRDVLVKPVPANVVKAALREALGLGPAPPPGALADWDDETATRALNGNREHIAALRKLFLAELPAVIDRVRNAFRNEDFQGLHAELHRLRASCGFVGATRLQQAVQRLGEDDRSHLRLQDFTLASQALLESVAPVATPG</sequence>
<dbReference type="AlphaFoldDB" id="A0A7H0FY83"/>
<feature type="modified residue" description="4-aspartylphosphate" evidence="4">
    <location>
        <position position="55"/>
    </location>
</feature>
<evidence type="ECO:0000259" key="5">
    <source>
        <dbReference type="PROSITE" id="PS50110"/>
    </source>
</evidence>
<proteinExistence type="predicted"/>
<gene>
    <name evidence="7" type="ORF">H8B22_01770</name>
</gene>
<keyword evidence="2" id="KW-0902">Two-component regulatory system</keyword>
<dbReference type="PANTHER" id="PTHR44591:SF21">
    <property type="entry name" value="TWO-COMPONENT RESPONSE REGULATOR"/>
    <property type="match status" value="1"/>
</dbReference>
<dbReference type="PROSITE" id="PS50894">
    <property type="entry name" value="HPT"/>
    <property type="match status" value="1"/>
</dbReference>